<proteinExistence type="predicted"/>
<name>A0A7S0M3G8_9CRYP</name>
<gene>
    <name evidence="2" type="ORF">CCUR1050_LOCUS5770</name>
</gene>
<dbReference type="AlphaFoldDB" id="A0A7S0M3G8"/>
<protein>
    <submittedName>
        <fullName evidence="2">Uncharacterized protein</fullName>
    </submittedName>
</protein>
<dbReference type="EMBL" id="HBEZ01010489">
    <property type="protein sequence ID" value="CAD8628091.1"/>
    <property type="molecule type" value="Transcribed_RNA"/>
</dbReference>
<accession>A0A7S0M3G8</accession>
<keyword evidence="1" id="KW-0175">Coiled coil</keyword>
<evidence type="ECO:0000256" key="1">
    <source>
        <dbReference type="SAM" id="Coils"/>
    </source>
</evidence>
<sequence length="179" mass="20494">MEDAALKTAVAAAVKAALVPVNAELARVSEQLALVVSDNAELKERVEMLEEDICVFAPDKIRNVSEQVLLFFCGDQPVPEERLEQRKKHFQEMDEDKFFDFHTALEGEKDYTMRKLTANQWQVKFDNILDGRNGTIHFRDWDSLRAAVVEIRGMLLRHPKIGDNLKDEVKSLNSLGRMH</sequence>
<evidence type="ECO:0000313" key="2">
    <source>
        <dbReference type="EMBL" id="CAD8628091.1"/>
    </source>
</evidence>
<organism evidence="2">
    <name type="scientific">Cryptomonas curvata</name>
    <dbReference type="NCBI Taxonomy" id="233186"/>
    <lineage>
        <taxon>Eukaryota</taxon>
        <taxon>Cryptophyceae</taxon>
        <taxon>Cryptomonadales</taxon>
        <taxon>Cryptomonadaceae</taxon>
        <taxon>Cryptomonas</taxon>
    </lineage>
</organism>
<feature type="coiled-coil region" evidence="1">
    <location>
        <begin position="25"/>
        <end position="52"/>
    </location>
</feature>
<reference evidence="2" key="1">
    <citation type="submission" date="2021-01" db="EMBL/GenBank/DDBJ databases">
        <authorList>
            <person name="Corre E."/>
            <person name="Pelletier E."/>
            <person name="Niang G."/>
            <person name="Scheremetjew M."/>
            <person name="Finn R."/>
            <person name="Kale V."/>
            <person name="Holt S."/>
            <person name="Cochrane G."/>
            <person name="Meng A."/>
            <person name="Brown T."/>
            <person name="Cohen L."/>
        </authorList>
    </citation>
    <scope>NUCLEOTIDE SEQUENCE</scope>
    <source>
        <strain evidence="2">CCAP979/52</strain>
    </source>
</reference>